<dbReference type="GO" id="GO:0006302">
    <property type="term" value="P:double-strand break repair"/>
    <property type="evidence" value="ECO:0007669"/>
    <property type="project" value="TreeGrafter"/>
</dbReference>
<protein>
    <recommendedName>
        <fullName evidence="3">5'-3' DNA helicase ZGRF1-like N-terminal domain-containing protein</fullName>
    </recommendedName>
</protein>
<feature type="domain" description="5'-3' DNA helicase ZGRF1-like N-terminal" evidence="3">
    <location>
        <begin position="311"/>
        <end position="392"/>
    </location>
</feature>
<feature type="compositionally biased region" description="Low complexity" evidence="1">
    <location>
        <begin position="459"/>
        <end position="468"/>
    </location>
</feature>
<evidence type="ECO:0000259" key="3">
    <source>
        <dbReference type="Pfam" id="PF10382"/>
    </source>
</evidence>
<organism evidence="4 5">
    <name type="scientific">Hapsidospora chrysogenum (strain ATCC 11550 / CBS 779.69 / DSM 880 / IAM 14645 / JCM 23072 / IMI 49137)</name>
    <name type="common">Acremonium chrysogenum</name>
    <dbReference type="NCBI Taxonomy" id="857340"/>
    <lineage>
        <taxon>Eukaryota</taxon>
        <taxon>Fungi</taxon>
        <taxon>Dikarya</taxon>
        <taxon>Ascomycota</taxon>
        <taxon>Pezizomycotina</taxon>
        <taxon>Sordariomycetes</taxon>
        <taxon>Hypocreomycetidae</taxon>
        <taxon>Hypocreales</taxon>
        <taxon>Bionectriaceae</taxon>
        <taxon>Hapsidospora</taxon>
    </lineage>
</organism>
<feature type="compositionally biased region" description="Basic and acidic residues" evidence="1">
    <location>
        <begin position="718"/>
        <end position="727"/>
    </location>
</feature>
<evidence type="ECO:0000256" key="1">
    <source>
        <dbReference type="SAM" id="MobiDB-lite"/>
    </source>
</evidence>
<dbReference type="EMBL" id="JPKY01000061">
    <property type="protein sequence ID" value="KFH43799.1"/>
    <property type="molecule type" value="Genomic_DNA"/>
</dbReference>
<feature type="compositionally biased region" description="Basic and acidic residues" evidence="1">
    <location>
        <begin position="422"/>
        <end position="433"/>
    </location>
</feature>
<feature type="region of interest" description="Disordered" evidence="1">
    <location>
        <begin position="558"/>
        <end position="983"/>
    </location>
</feature>
<comment type="caution">
    <text evidence="4">The sequence shown here is derived from an EMBL/GenBank/DDBJ whole genome shotgun (WGS) entry which is preliminary data.</text>
</comment>
<dbReference type="PANTHER" id="PTHR28535">
    <property type="entry name" value="ZINC FINGER GRF-TYPE CONTAINING 1"/>
    <property type="match status" value="1"/>
</dbReference>
<feature type="compositionally biased region" description="Basic and acidic residues" evidence="1">
    <location>
        <begin position="402"/>
        <end position="412"/>
    </location>
</feature>
<dbReference type="InterPro" id="IPR018838">
    <property type="entry name" value="ZGRF1-like_N"/>
</dbReference>
<feature type="compositionally biased region" description="Basic and acidic residues" evidence="1">
    <location>
        <begin position="892"/>
        <end position="907"/>
    </location>
</feature>
<reference evidence="5" key="1">
    <citation type="journal article" date="2014" name="Genome Announc.">
        <title>Genome sequence and annotation of Acremonium chrysogenum, producer of the beta-lactam antibiotic cephalosporin C.</title>
        <authorList>
            <person name="Terfehr D."/>
            <person name="Dahlmann T.A."/>
            <person name="Specht T."/>
            <person name="Zadra I."/>
            <person name="Kuernsteiner H."/>
            <person name="Kueck U."/>
        </authorList>
    </citation>
    <scope>NUCLEOTIDE SEQUENCE [LARGE SCALE GENOMIC DNA]</scope>
    <source>
        <strain evidence="5">ATCC 11550 / CBS 779.69 / DSM 880 / IAM 14645 / JCM 23072 / IMI 49137</strain>
    </source>
</reference>
<feature type="compositionally biased region" description="Polar residues" evidence="1">
    <location>
        <begin position="573"/>
        <end position="582"/>
    </location>
</feature>
<feature type="compositionally biased region" description="Low complexity" evidence="1">
    <location>
        <begin position="229"/>
        <end position="246"/>
    </location>
</feature>
<feature type="compositionally biased region" description="Basic and acidic residues" evidence="1">
    <location>
        <begin position="831"/>
        <end position="845"/>
    </location>
</feature>
<feature type="region of interest" description="Disordered" evidence="1">
    <location>
        <begin position="402"/>
        <end position="491"/>
    </location>
</feature>
<keyword evidence="2" id="KW-0732">Signal</keyword>
<dbReference type="OrthoDB" id="6513042at2759"/>
<evidence type="ECO:0000256" key="2">
    <source>
        <dbReference type="SAM" id="SignalP"/>
    </source>
</evidence>
<feature type="compositionally biased region" description="Polar residues" evidence="1">
    <location>
        <begin position="247"/>
        <end position="258"/>
    </location>
</feature>
<feature type="compositionally biased region" description="Basic and acidic residues" evidence="1">
    <location>
        <begin position="1166"/>
        <end position="1179"/>
    </location>
</feature>
<dbReference type="Proteomes" id="UP000029964">
    <property type="component" value="Unassembled WGS sequence"/>
</dbReference>
<name>A0A086T367_HAPC1</name>
<dbReference type="InterPro" id="IPR052800">
    <property type="entry name" value="DNA_Repair_Helicase_ZGRF1"/>
</dbReference>
<dbReference type="HOGENOM" id="CLU_273193_0_0_1"/>
<dbReference type="AlphaFoldDB" id="A0A086T367"/>
<evidence type="ECO:0000313" key="5">
    <source>
        <dbReference type="Proteomes" id="UP000029964"/>
    </source>
</evidence>
<feature type="signal peptide" evidence="2">
    <location>
        <begin position="1"/>
        <end position="20"/>
    </location>
</feature>
<accession>A0A086T367</accession>
<feature type="region of interest" description="Disordered" evidence="1">
    <location>
        <begin position="33"/>
        <end position="113"/>
    </location>
</feature>
<dbReference type="GO" id="GO:0035861">
    <property type="term" value="C:site of double-strand break"/>
    <property type="evidence" value="ECO:0007669"/>
    <property type="project" value="TreeGrafter"/>
</dbReference>
<gene>
    <name evidence="4" type="ORF">ACRE_054290</name>
</gene>
<sequence length="1179" mass="127939">MRPHFNGLFVIGTLHLSSLASRIAQVALANFSDHPASGRSTPTQAYHTRRYAPSTSQPSAVSAAARAFTDSTASGREASEASPSSSSSSQPISIDIPRAKKSTSAPVYTPPEPLSARGDLPGYAILLCAASTTQLTGAPRGYFPMHEDPKQRVHRPHPFNETKARNHLVTDLDGTVRNRRPIDHPKTTGAMGTANIPVTSYFPTGYQDNALPMGKYYPSNYESAHKQGSTPSSASVASPADPRSPALSSLSNPSQPAGSDSEVRRKMQLQQYQRDMMAQASRAANEVLGSAEDKNEIYKTTPATTTTTSSVYEYICLFTHDLKRKTKRWQDGRLRYHAFNGRIMVYDDRGGVVGDAHLATSSQSLDEGEELTLDRGAAIVQVCERVGEKQVDLGELVDRRAREVEKRRREASAKQQRARPRAPREGPDGDGPLHRPLSAIMNTPGRIGRAAIPRESPYEQRQQSMRQQQEQDDTPAAKRRKTNASPPAKMTHARSLFGTQLTLSATPMSSWSRRSQALRDKTNVRLQIAASVEKDPKESAMVPDDLSEQRGVSLGREMLSPQDKPLGMVPRVTTGNDKNSIIRQGGGPERSLKSRLGSLRVSRGNEEEAETDVEPVPDTYGAETRRRKNTLSASRDSGPEIVSIDSSMEETSVSTKPTKLRPKSSLIRGQTSTAVTRADVQKSLRKAHCGPDGDESQVVQKGKQGLSRAPPAAIQRQKSTDRARDSSDTSPPNDEPPREGGVREPEVKGAQPRAELHIKARKKRGLLMLSERKSASDEDAGRPPERETPAHAEDEAGDFEEWYAKGILSDGNTNADGDPPQFGPVPAVPDDSCRDVAQETDRVVDMDGSQGLRELSSKSPEGPGTGKVDQEEGDAVVTQPTELPDPLSRSPQRLDRMSDDSDSDAPRTRLRRKQERKPNQLPSAIPEWAYDQSQSEDDWTGPVPATTLIRQAKKTPTAKLQAPDKQHPKTGPRISRINKSSKSKEIFGWKPPVEDLIVPNALATAVCRIGWGPSTVTPAPTKMETKTTQESSQNGIPTQQEGICKIKEDIDGSTTPRPATHQDDSSPGVPQDSRNQKRTAHQLKETGSKSAAIDESAGSSIGPRIANPATRGKKAASKADAAGRAPQNVVPVDPVNLTRAKPPETAGGSASLPGFSKANGGAWSRHAHDLLGIDRPKRR</sequence>
<dbReference type="STRING" id="857340.A0A086T367"/>
<feature type="compositionally biased region" description="Low complexity" evidence="1">
    <location>
        <begin position="80"/>
        <end position="94"/>
    </location>
</feature>
<feature type="compositionally biased region" description="Polar residues" evidence="1">
    <location>
        <begin position="644"/>
        <end position="657"/>
    </location>
</feature>
<dbReference type="GO" id="GO:0005634">
    <property type="term" value="C:nucleus"/>
    <property type="evidence" value="ECO:0007669"/>
    <property type="project" value="TreeGrafter"/>
</dbReference>
<feature type="chain" id="PRO_5001815352" description="5'-3' DNA helicase ZGRF1-like N-terminal domain-containing protein" evidence="2">
    <location>
        <begin position="21"/>
        <end position="1179"/>
    </location>
</feature>
<evidence type="ECO:0000313" key="4">
    <source>
        <dbReference type="EMBL" id="KFH43799.1"/>
    </source>
</evidence>
<feature type="compositionally biased region" description="Polar residues" evidence="1">
    <location>
        <begin position="1026"/>
        <end position="1041"/>
    </location>
</feature>
<feature type="region of interest" description="Disordered" evidence="1">
    <location>
        <begin position="1011"/>
        <end position="1179"/>
    </location>
</feature>
<feature type="compositionally biased region" description="Basic and acidic residues" evidence="1">
    <location>
        <begin position="735"/>
        <end position="747"/>
    </location>
</feature>
<keyword evidence="5" id="KW-1185">Reference proteome</keyword>
<feature type="compositionally biased region" description="Basic and acidic residues" evidence="1">
    <location>
        <begin position="770"/>
        <end position="794"/>
    </location>
</feature>
<dbReference type="Pfam" id="PF10382">
    <property type="entry name" value="ZGRF1-like_N"/>
    <property type="match status" value="1"/>
</dbReference>
<dbReference type="PANTHER" id="PTHR28535:SF1">
    <property type="entry name" value="PROTEIN ZGRF1"/>
    <property type="match status" value="1"/>
</dbReference>
<proteinExistence type="predicted"/>
<feature type="region of interest" description="Disordered" evidence="1">
    <location>
        <begin position="222"/>
        <end position="263"/>
    </location>
</feature>